<evidence type="ECO:0000313" key="1">
    <source>
        <dbReference type="EMBL" id="SHJ83406.1"/>
    </source>
</evidence>
<organism evidence="1 3">
    <name type="scientific">Flavobacterium haoranii</name>
    <dbReference type="NCBI Taxonomy" id="683124"/>
    <lineage>
        <taxon>Bacteria</taxon>
        <taxon>Pseudomonadati</taxon>
        <taxon>Bacteroidota</taxon>
        <taxon>Flavobacteriia</taxon>
        <taxon>Flavobacteriales</taxon>
        <taxon>Flavobacteriaceae</taxon>
        <taxon>Flavobacterium</taxon>
    </lineage>
</organism>
<protein>
    <submittedName>
        <fullName evidence="1">Uncharacterized protein</fullName>
    </submittedName>
</protein>
<name>A0A1M6MJ28_9FLAO</name>
<dbReference type="EMBL" id="FQZH01000009">
    <property type="protein sequence ID" value="SHJ83475.1"/>
    <property type="molecule type" value="Genomic_DNA"/>
</dbReference>
<dbReference type="Proteomes" id="UP000184232">
    <property type="component" value="Unassembled WGS sequence"/>
</dbReference>
<dbReference type="RefSeq" id="WP_072786023.1">
    <property type="nucleotide sequence ID" value="NZ_CP045292.1"/>
</dbReference>
<reference evidence="1 3" key="1">
    <citation type="submission" date="2016-11" db="EMBL/GenBank/DDBJ databases">
        <authorList>
            <person name="Jaros S."/>
            <person name="Januszkiewicz K."/>
            <person name="Wedrychowicz H."/>
        </authorList>
    </citation>
    <scope>NUCLEOTIDE SEQUENCE [LARGE SCALE GENOMIC DNA]</scope>
    <source>
        <strain evidence="1 3">DSM 22807</strain>
    </source>
</reference>
<dbReference type="AlphaFoldDB" id="A0A1M6MJ28"/>
<gene>
    <name evidence="1" type="ORF">SAMN05444337_2722</name>
    <name evidence="2" type="ORF">SAMN05444337_2724</name>
</gene>
<accession>A0A1M6MJ28</accession>
<evidence type="ECO:0000313" key="2">
    <source>
        <dbReference type="EMBL" id="SHJ83475.1"/>
    </source>
</evidence>
<evidence type="ECO:0000313" key="3">
    <source>
        <dbReference type="Proteomes" id="UP000184232"/>
    </source>
</evidence>
<proteinExistence type="predicted"/>
<keyword evidence="3" id="KW-1185">Reference proteome</keyword>
<dbReference type="EMBL" id="FQZH01000009">
    <property type="protein sequence ID" value="SHJ83406.1"/>
    <property type="molecule type" value="Genomic_DNA"/>
</dbReference>
<sequence length="158" mass="18291">MGIFDFNKSSEKSLKTLFELDFDNSPNAEFYEQGEPTEFDGQTVRTFSKSFIEEYEFECGLFDVIDIKTFEGLPNKNFIFTNEAIAIGQEEIDLIQKLTNGIHSCYGKDDDGNKSFSQKDIEDIEFGYWHRNWSDRKNPAMLNFDSETGLALTIWITE</sequence>
<dbReference type="OrthoDB" id="1451649at2"/>